<evidence type="ECO:0000256" key="17">
    <source>
        <dbReference type="RuleBase" id="RU361215"/>
    </source>
</evidence>
<comment type="caution">
    <text evidence="20">The sequence shown here is derived from an EMBL/GenBank/DDBJ whole genome shotgun (WGS) entry which is preliminary data.</text>
</comment>
<keyword evidence="9 16" id="KW-0788">Thiol protease</keyword>
<dbReference type="EMBL" id="CAUEEQ010053328">
    <property type="protein sequence ID" value="CAJ0961690.1"/>
    <property type="molecule type" value="Genomic_DNA"/>
</dbReference>
<keyword evidence="15" id="KW-0636">Prenylation</keyword>
<keyword evidence="11" id="KW-0007">Acetylation</keyword>
<evidence type="ECO:0000313" key="20">
    <source>
        <dbReference type="EMBL" id="CAJ0961690.1"/>
    </source>
</evidence>
<comment type="catalytic activity">
    <reaction evidence="1 16 17">
        <text>Thiol-dependent hydrolysis of ester, thioester, amide, peptide and isopeptide bonds formed by the C-terminal Gly of ubiquitin (a 76-residue protein attached to proteins as an intracellular targeting signal).</text>
        <dbReference type="EC" id="3.4.19.12"/>
    </reaction>
</comment>
<evidence type="ECO:0000256" key="8">
    <source>
        <dbReference type="ARBA" id="ARBA00022801"/>
    </source>
</evidence>
<dbReference type="PRINTS" id="PR00707">
    <property type="entry name" value="UBCTHYDRLASE"/>
</dbReference>
<feature type="chain" id="PRO_5045744376" description="Ubiquitin carboxyl-terminal hydrolase" evidence="18">
    <location>
        <begin position="21"/>
        <end position="303"/>
    </location>
</feature>
<keyword evidence="10" id="KW-0256">Endoplasmic reticulum</keyword>
<dbReference type="InterPro" id="IPR036959">
    <property type="entry name" value="Peptidase_C12_UCH_sf"/>
</dbReference>
<keyword evidence="21" id="KW-1185">Reference proteome</keyword>
<keyword evidence="5" id="KW-0597">Phosphoprotein</keyword>
<comment type="similarity">
    <text evidence="16 17">Belongs to the peptidase C12 family.</text>
</comment>
<evidence type="ECO:0000259" key="19">
    <source>
        <dbReference type="PROSITE" id="PS52048"/>
    </source>
</evidence>
<evidence type="ECO:0000256" key="6">
    <source>
        <dbReference type="ARBA" id="ARBA00022670"/>
    </source>
</evidence>
<comment type="subcellular location">
    <subcellularLocation>
        <location evidence="2">Cytoplasm</location>
    </subcellularLocation>
    <subcellularLocation>
        <location evidence="3">Endoplasmic reticulum membrane</location>
        <topology evidence="3">Lipid-anchor</topology>
    </subcellularLocation>
</comment>
<evidence type="ECO:0000256" key="9">
    <source>
        <dbReference type="ARBA" id="ARBA00022807"/>
    </source>
</evidence>
<evidence type="ECO:0000256" key="3">
    <source>
        <dbReference type="ARBA" id="ARBA00004628"/>
    </source>
</evidence>
<feature type="site" description="Transition state stabilizer" evidence="16">
    <location>
        <position position="163"/>
    </location>
</feature>
<feature type="active site" description="Proton donor" evidence="16">
    <location>
        <position position="241"/>
    </location>
</feature>
<keyword evidence="13" id="KW-0325">Glycoprotein</keyword>
<accession>A0ABN9MCG4</accession>
<keyword evidence="7 16" id="KW-0833">Ubl conjugation pathway</keyword>
<keyword evidence="4" id="KW-0963">Cytoplasm</keyword>
<proteinExistence type="inferred from homology"/>
<evidence type="ECO:0000256" key="13">
    <source>
        <dbReference type="ARBA" id="ARBA00023180"/>
    </source>
</evidence>
<feature type="active site" description="Nucleophile" evidence="16">
    <location>
        <position position="169"/>
    </location>
</feature>
<dbReference type="Gene3D" id="3.40.532.10">
    <property type="entry name" value="Peptidase C12, ubiquitin carboxyl-terminal hydrolase"/>
    <property type="match status" value="1"/>
</dbReference>
<dbReference type="EC" id="3.4.19.12" evidence="17"/>
<dbReference type="SUPFAM" id="SSF54001">
    <property type="entry name" value="Cysteine proteinases"/>
    <property type="match status" value="1"/>
</dbReference>
<dbReference type="PROSITE" id="PS52048">
    <property type="entry name" value="UCH_DOMAIN"/>
    <property type="match status" value="1"/>
</dbReference>
<dbReference type="Pfam" id="PF01088">
    <property type="entry name" value="Peptidase_C12"/>
    <property type="match status" value="1"/>
</dbReference>
<keyword evidence="18" id="KW-0732">Signal</keyword>
<dbReference type="InterPro" id="IPR001578">
    <property type="entry name" value="Peptidase_C12_UCH"/>
</dbReference>
<evidence type="ECO:0000256" key="5">
    <source>
        <dbReference type="ARBA" id="ARBA00022553"/>
    </source>
</evidence>
<organism evidence="20 21">
    <name type="scientific">Ranitomeya imitator</name>
    <name type="common">mimic poison frog</name>
    <dbReference type="NCBI Taxonomy" id="111125"/>
    <lineage>
        <taxon>Eukaryota</taxon>
        <taxon>Metazoa</taxon>
        <taxon>Chordata</taxon>
        <taxon>Craniata</taxon>
        <taxon>Vertebrata</taxon>
        <taxon>Euteleostomi</taxon>
        <taxon>Amphibia</taxon>
        <taxon>Batrachia</taxon>
        <taxon>Anura</taxon>
        <taxon>Neobatrachia</taxon>
        <taxon>Hyloidea</taxon>
        <taxon>Dendrobatidae</taxon>
        <taxon>Dendrobatinae</taxon>
        <taxon>Ranitomeya</taxon>
    </lineage>
</organism>
<evidence type="ECO:0000256" key="7">
    <source>
        <dbReference type="ARBA" id="ARBA00022786"/>
    </source>
</evidence>
<evidence type="ECO:0000256" key="15">
    <source>
        <dbReference type="ARBA" id="ARBA00023289"/>
    </source>
</evidence>
<feature type="signal peptide" evidence="18">
    <location>
        <begin position="1"/>
        <end position="20"/>
    </location>
</feature>
<evidence type="ECO:0000256" key="4">
    <source>
        <dbReference type="ARBA" id="ARBA00022490"/>
    </source>
</evidence>
<keyword evidence="12" id="KW-0472">Membrane</keyword>
<evidence type="ECO:0000256" key="2">
    <source>
        <dbReference type="ARBA" id="ARBA00004496"/>
    </source>
</evidence>
<dbReference type="PANTHER" id="PTHR10589">
    <property type="entry name" value="UBIQUITIN CARBOXYL-TERMINAL HYDROLASE"/>
    <property type="match status" value="1"/>
</dbReference>
<name>A0ABN9MCG4_9NEOB</name>
<dbReference type="PANTHER" id="PTHR10589:SF19">
    <property type="entry name" value="UBIQUITIN CARBOXYL-TERMINAL HYDROLASE ISOZYME L1"/>
    <property type="match status" value="1"/>
</dbReference>
<evidence type="ECO:0000256" key="1">
    <source>
        <dbReference type="ARBA" id="ARBA00000707"/>
    </source>
</evidence>
<keyword evidence="14" id="KW-0449">Lipoprotein</keyword>
<gene>
    <name evidence="20" type="ORF">RIMI_LOCUS17901658</name>
</gene>
<feature type="domain" description="UCH catalytic" evidence="19">
    <location>
        <begin position="85"/>
        <end position="301"/>
    </location>
</feature>
<dbReference type="CDD" id="cd09616">
    <property type="entry name" value="Peptidase_C12_UCH_L1_L3"/>
    <property type="match status" value="1"/>
</dbReference>
<dbReference type="InterPro" id="IPR038765">
    <property type="entry name" value="Papain-like_cys_pep_sf"/>
</dbReference>
<evidence type="ECO:0000256" key="18">
    <source>
        <dbReference type="SAM" id="SignalP"/>
    </source>
</evidence>
<evidence type="ECO:0000256" key="16">
    <source>
        <dbReference type="PROSITE-ProRule" id="PRU01393"/>
    </source>
</evidence>
<sequence>MVTRVNIGLLSAALHLVTRCLPWLPGDFGIVEDSFNDAEVVPLIVGRWRELFHTTNQPGRVPPLSERLRSIVYRTVEIEGFVMATLAPMEINPELMMKVGVAPTCKFMDVLGFEKDYLKSFSNEVYALLLLFPHTQQHDEFRKNQHDEHKGKEPDGSIYFMKQTIENSCGIVGLIHAAASNKDKLSFDPDSALKSFLDKTADASPDDRAKLLEKTEALCSAHNAIAAEGHCRPNEDGVHFHLVVFTAVNGHLYELDGLTSKPIDHGATSKGKILEDAGKICKQFTEREKGDVRFSSVALVKAA</sequence>
<reference evidence="20" key="1">
    <citation type="submission" date="2023-07" db="EMBL/GenBank/DDBJ databases">
        <authorList>
            <person name="Stuckert A."/>
        </authorList>
    </citation>
    <scope>NUCLEOTIDE SEQUENCE</scope>
</reference>
<dbReference type="Proteomes" id="UP001176940">
    <property type="component" value="Unassembled WGS sequence"/>
</dbReference>
<feature type="site" description="Important for enzyme activity" evidence="16">
    <location>
        <position position="256"/>
    </location>
</feature>
<protein>
    <recommendedName>
        <fullName evidence="17">Ubiquitin carboxyl-terminal hydrolase</fullName>
        <ecNumber evidence="17">3.4.19.12</ecNumber>
    </recommendedName>
</protein>
<keyword evidence="6 16" id="KW-0645">Protease</keyword>
<evidence type="ECO:0000256" key="11">
    <source>
        <dbReference type="ARBA" id="ARBA00022990"/>
    </source>
</evidence>
<keyword evidence="8 16" id="KW-0378">Hydrolase</keyword>
<evidence type="ECO:0000256" key="12">
    <source>
        <dbReference type="ARBA" id="ARBA00023136"/>
    </source>
</evidence>
<evidence type="ECO:0000256" key="10">
    <source>
        <dbReference type="ARBA" id="ARBA00022824"/>
    </source>
</evidence>
<evidence type="ECO:0000256" key="14">
    <source>
        <dbReference type="ARBA" id="ARBA00023288"/>
    </source>
</evidence>
<evidence type="ECO:0000313" key="21">
    <source>
        <dbReference type="Proteomes" id="UP001176940"/>
    </source>
</evidence>